<dbReference type="Proteomes" id="UP000244773">
    <property type="component" value="Segment"/>
</dbReference>
<evidence type="ECO:0000313" key="1">
    <source>
        <dbReference type="EMBL" id="AUF82520.1"/>
    </source>
</evidence>
<proteinExistence type="predicted"/>
<evidence type="ECO:0000313" key="2">
    <source>
        <dbReference type="Proteomes" id="UP000244773"/>
    </source>
</evidence>
<keyword evidence="2" id="KW-1185">Reference proteome</keyword>
<protein>
    <submittedName>
        <fullName evidence="1">Uncharacterized protein</fullName>
    </submittedName>
</protein>
<dbReference type="EMBL" id="KY322437">
    <property type="protein sequence ID" value="AUF82520.1"/>
    <property type="molecule type" value="Genomic_DNA"/>
</dbReference>
<reference evidence="1" key="1">
    <citation type="journal article" date="2018" name="Virology">
        <title>A giant virus infecting green algae encodes key fermentation genes.</title>
        <authorList>
            <person name="Schvarcz C.R."/>
            <person name="Steward G.F."/>
        </authorList>
    </citation>
    <scope>NUCLEOTIDE SEQUENCE [LARGE SCALE GENOMIC DNA]</scope>
</reference>
<organism evidence="1">
    <name type="scientific">Tetraselmis virus 1</name>
    <dbReference type="NCBI Taxonomy" id="2060617"/>
    <lineage>
        <taxon>Viruses</taxon>
        <taxon>Varidnaviria</taxon>
        <taxon>Bamfordvirae</taxon>
        <taxon>Nucleocytoviricota</taxon>
        <taxon>Megaviricetes</taxon>
        <taxon>Imitervirales</taxon>
        <taxon>Allomimiviridae</taxon>
        <taxon>Oceanusvirus</taxon>
        <taxon>Oceanusvirus kaneohense</taxon>
    </lineage>
</organism>
<accession>A0A2P0VNR8</accession>
<sequence>MELVPSQYNTSNIYLNVNTVSSNIRISILKSGRILLSNRDHTDHVFPILIDPVNLVMKSRHPLVLVSSKENDDIHFQILCQDRDDFNICFTLKINNYDSVIASMSTITINR</sequence>
<name>A0A2P0VNR8_9VIRU</name>
<gene>
    <name evidence="1" type="ORF">TetV_438</name>
</gene>